<dbReference type="PANTHER" id="PTHR35802">
    <property type="entry name" value="PROTEASE SYNTHASE AND SPORULATION PROTEIN PAI 2"/>
    <property type="match status" value="1"/>
</dbReference>
<protein>
    <submittedName>
        <fullName evidence="1">Transcriptional regulator</fullName>
    </submittedName>
</protein>
<dbReference type="PANTHER" id="PTHR35802:SF1">
    <property type="entry name" value="PROTEASE SYNTHASE AND SPORULATION PROTEIN PAI 2"/>
    <property type="match status" value="1"/>
</dbReference>
<dbReference type="Proteomes" id="UP000608345">
    <property type="component" value="Unassembled WGS sequence"/>
</dbReference>
<reference evidence="1" key="2">
    <citation type="submission" date="2020-09" db="EMBL/GenBank/DDBJ databases">
        <authorList>
            <person name="Sun Q."/>
            <person name="Kim S."/>
        </authorList>
    </citation>
    <scope>NUCLEOTIDE SEQUENCE</scope>
    <source>
        <strain evidence="1">KCTC 23732</strain>
    </source>
</reference>
<dbReference type="SUPFAM" id="SSF50475">
    <property type="entry name" value="FMN-binding split barrel"/>
    <property type="match status" value="1"/>
</dbReference>
<dbReference type="AlphaFoldDB" id="A0A918JL14"/>
<dbReference type="Gene3D" id="2.30.110.10">
    <property type="entry name" value="Electron Transport, Fmn-binding Protein, Chain A"/>
    <property type="match status" value="1"/>
</dbReference>
<dbReference type="PIRSF" id="PIRSF010372">
    <property type="entry name" value="PaiB"/>
    <property type="match status" value="1"/>
</dbReference>
<dbReference type="EMBL" id="BMYS01000005">
    <property type="protein sequence ID" value="GGW82624.1"/>
    <property type="molecule type" value="Genomic_DNA"/>
</dbReference>
<comment type="caution">
    <text evidence="1">The sequence shown here is derived from an EMBL/GenBank/DDBJ whole genome shotgun (WGS) entry which is preliminary data.</text>
</comment>
<evidence type="ECO:0000313" key="2">
    <source>
        <dbReference type="Proteomes" id="UP000608345"/>
    </source>
</evidence>
<name>A0A918JL14_9BURK</name>
<dbReference type="InterPro" id="IPR012349">
    <property type="entry name" value="Split_barrel_FMN-bd"/>
</dbReference>
<sequence length="206" mass="22681">MHCPSLFREERMEILHGLISAHPLATLVTSGSGGLMANLIPFSLHEGGDYGILRAHLARGNKQLDELREGAETLVVFQGPECYVTPSWYPSKAAHGKVVPTWNFVMVQVRGKARVIADAGWILAQLEQLTGNLEREREHSWKVSDAPEDFTEAQLKGIVGIEIPIRAIEGKWKISQNRLLADRQGIIDGLRAEGGCPAMVALMAHE</sequence>
<accession>A0A918JL14</accession>
<dbReference type="InterPro" id="IPR007396">
    <property type="entry name" value="TR_PAI2-type"/>
</dbReference>
<reference evidence="1" key="1">
    <citation type="journal article" date="2014" name="Int. J. Syst. Evol. Microbiol.">
        <title>Complete genome sequence of Corynebacterium casei LMG S-19264T (=DSM 44701T), isolated from a smear-ripened cheese.</title>
        <authorList>
            <consortium name="US DOE Joint Genome Institute (JGI-PGF)"/>
            <person name="Walter F."/>
            <person name="Albersmeier A."/>
            <person name="Kalinowski J."/>
            <person name="Ruckert C."/>
        </authorList>
    </citation>
    <scope>NUCLEOTIDE SEQUENCE</scope>
    <source>
        <strain evidence="1">KCTC 23732</strain>
    </source>
</reference>
<proteinExistence type="predicted"/>
<dbReference type="RefSeq" id="WP_189384416.1">
    <property type="nucleotide sequence ID" value="NZ_BAABFY010000055.1"/>
</dbReference>
<dbReference type="Pfam" id="PF04299">
    <property type="entry name" value="FMN_bind_2"/>
    <property type="match status" value="1"/>
</dbReference>
<organism evidence="1 2">
    <name type="scientific">Advenella faeciporci</name>
    <dbReference type="NCBI Taxonomy" id="797535"/>
    <lineage>
        <taxon>Bacteria</taxon>
        <taxon>Pseudomonadati</taxon>
        <taxon>Pseudomonadota</taxon>
        <taxon>Betaproteobacteria</taxon>
        <taxon>Burkholderiales</taxon>
        <taxon>Alcaligenaceae</taxon>
    </lineage>
</organism>
<keyword evidence="2" id="KW-1185">Reference proteome</keyword>
<gene>
    <name evidence="1" type="ORF">GCM10011450_10600</name>
</gene>
<evidence type="ECO:0000313" key="1">
    <source>
        <dbReference type="EMBL" id="GGW82624.1"/>
    </source>
</evidence>